<keyword evidence="4" id="KW-1185">Reference proteome</keyword>
<evidence type="ECO:0000313" key="3">
    <source>
        <dbReference type="EMBL" id="AMR79560.1"/>
    </source>
</evidence>
<gene>
    <name evidence="3" type="ORF">A2G96_18425</name>
</gene>
<proteinExistence type="predicted"/>
<feature type="signal peptide" evidence="2">
    <location>
        <begin position="1"/>
        <end position="22"/>
    </location>
</feature>
<feature type="chain" id="PRO_5007498099" evidence="2">
    <location>
        <begin position="23"/>
        <end position="71"/>
    </location>
</feature>
<accession>A0A142JN98</accession>
<sequence length="71" mass="7468">MREKPTRVARRTFLAGAGVVAAATGAAALSARAPAMPGQAAALPEPTDPPSDSKGYRVSDHIRKYYRTTLV</sequence>
<evidence type="ECO:0000256" key="1">
    <source>
        <dbReference type="SAM" id="MobiDB-lite"/>
    </source>
</evidence>
<protein>
    <submittedName>
        <fullName evidence="3">Formate dehydrogenase</fullName>
    </submittedName>
</protein>
<keyword evidence="2" id="KW-0732">Signal</keyword>
<feature type="region of interest" description="Disordered" evidence="1">
    <location>
        <begin position="35"/>
        <end position="57"/>
    </location>
</feature>
<dbReference type="EMBL" id="CP014844">
    <property type="protein sequence ID" value="AMR79560.1"/>
    <property type="molecule type" value="Genomic_DNA"/>
</dbReference>
<organism evidence="3 4">
    <name type="scientific">Cupriavidus nantongensis</name>
    <dbReference type="NCBI Taxonomy" id="1796606"/>
    <lineage>
        <taxon>Bacteria</taxon>
        <taxon>Pseudomonadati</taxon>
        <taxon>Pseudomonadota</taxon>
        <taxon>Betaproteobacteria</taxon>
        <taxon>Burkholderiales</taxon>
        <taxon>Burkholderiaceae</taxon>
        <taxon>Cupriavidus</taxon>
    </lineage>
</organism>
<dbReference type="InterPro" id="IPR014177">
    <property type="entry name" value="Formate_DH_TAT-contain"/>
</dbReference>
<reference evidence="3 4" key="1">
    <citation type="submission" date="2016-03" db="EMBL/GenBank/DDBJ databases">
        <title>Complete genome sequence of a novel chlorpyrifos degrading bacterium, Cupriavidus nantongensis sp. X1.</title>
        <authorList>
            <person name="Fang L."/>
        </authorList>
    </citation>
    <scope>NUCLEOTIDE SEQUENCE [LARGE SCALE GENOMIC DNA]</scope>
    <source>
        <strain evidence="3 4">X1</strain>
    </source>
</reference>
<dbReference type="InterPro" id="IPR006311">
    <property type="entry name" value="TAT_signal"/>
</dbReference>
<dbReference type="PIRSF" id="PIRSF036704">
    <property type="entry name" value="UCP036704"/>
    <property type="match status" value="1"/>
</dbReference>
<dbReference type="STRING" id="1796606.A2G96_18425"/>
<dbReference type="KEGG" id="cnan:A2G96_18425"/>
<feature type="compositionally biased region" description="Low complexity" evidence="1">
    <location>
        <begin position="35"/>
        <end position="44"/>
    </location>
</feature>
<dbReference type="PROSITE" id="PS51318">
    <property type="entry name" value="TAT"/>
    <property type="match status" value="1"/>
</dbReference>
<evidence type="ECO:0000256" key="2">
    <source>
        <dbReference type="SAM" id="SignalP"/>
    </source>
</evidence>
<dbReference type="RefSeq" id="WP_062801520.1">
    <property type="nucleotide sequence ID" value="NZ_CP014844.1"/>
</dbReference>
<dbReference type="NCBIfam" id="TIGR02811">
    <property type="entry name" value="formate_TAT"/>
    <property type="match status" value="1"/>
</dbReference>
<name>A0A142JN98_9BURK</name>
<evidence type="ECO:0000313" key="4">
    <source>
        <dbReference type="Proteomes" id="UP000075238"/>
    </source>
</evidence>
<dbReference type="AlphaFoldDB" id="A0A142JN98"/>
<dbReference type="Proteomes" id="UP000075238">
    <property type="component" value="Chromosome 1"/>
</dbReference>